<organism evidence="1 2">
    <name type="scientific">Ligilactobacillus equi DSM 15833 = JCM 10991</name>
    <dbReference type="NCBI Taxonomy" id="1423740"/>
    <lineage>
        <taxon>Bacteria</taxon>
        <taxon>Bacillati</taxon>
        <taxon>Bacillota</taxon>
        <taxon>Bacilli</taxon>
        <taxon>Lactobacillales</taxon>
        <taxon>Lactobacillaceae</taxon>
        <taxon>Ligilactobacillus</taxon>
    </lineage>
</organism>
<gene>
    <name evidence="1" type="ORF">FC36_GL001091</name>
</gene>
<evidence type="ECO:0000313" key="1">
    <source>
        <dbReference type="EMBL" id="KRL78604.1"/>
    </source>
</evidence>
<accession>A0A0R1TBI7</accession>
<proteinExistence type="predicted"/>
<dbReference type="EMBL" id="AZFH01000144">
    <property type="protein sequence ID" value="KRL78604.1"/>
    <property type="molecule type" value="Genomic_DNA"/>
</dbReference>
<name>A0A0R1TBI7_9LACO</name>
<sequence>MKLLLVDGELMTEEYWDGVIIPEEQVDIDIVKAKISEFQRAVDKYNATPIKQRDWRTLPEDYTPIWVEDTFELTVAVIEEFVRDYEVGADMIDAEDWYSELDLPVPDDLATVNVKVCIAVNDNGDWYTYTPREFTRYFLM</sequence>
<dbReference type="PATRIC" id="fig|1423740.3.peg.1163"/>
<protein>
    <submittedName>
        <fullName evidence="1">Uncharacterized protein</fullName>
    </submittedName>
</protein>
<dbReference type="Proteomes" id="UP000051048">
    <property type="component" value="Unassembled WGS sequence"/>
</dbReference>
<comment type="caution">
    <text evidence="1">The sequence shown here is derived from an EMBL/GenBank/DDBJ whole genome shotgun (WGS) entry which is preliminary data.</text>
</comment>
<reference evidence="1 2" key="1">
    <citation type="journal article" date="2015" name="Genome Announc.">
        <title>Expanding the biotechnology potential of lactobacilli through comparative genomics of 213 strains and associated genera.</title>
        <authorList>
            <person name="Sun Z."/>
            <person name="Harris H.M."/>
            <person name="McCann A."/>
            <person name="Guo C."/>
            <person name="Argimon S."/>
            <person name="Zhang W."/>
            <person name="Yang X."/>
            <person name="Jeffery I.B."/>
            <person name="Cooney J.C."/>
            <person name="Kagawa T.F."/>
            <person name="Liu W."/>
            <person name="Song Y."/>
            <person name="Salvetti E."/>
            <person name="Wrobel A."/>
            <person name="Rasinkangas P."/>
            <person name="Parkhill J."/>
            <person name="Rea M.C."/>
            <person name="O'Sullivan O."/>
            <person name="Ritari J."/>
            <person name="Douillard F.P."/>
            <person name="Paul Ross R."/>
            <person name="Yang R."/>
            <person name="Briner A.E."/>
            <person name="Felis G.E."/>
            <person name="de Vos W.M."/>
            <person name="Barrangou R."/>
            <person name="Klaenhammer T.R."/>
            <person name="Caufield P.W."/>
            <person name="Cui Y."/>
            <person name="Zhang H."/>
            <person name="O'Toole P.W."/>
        </authorList>
    </citation>
    <scope>NUCLEOTIDE SEQUENCE [LARGE SCALE GENOMIC DNA]</scope>
    <source>
        <strain evidence="1 2">DSM 15833</strain>
    </source>
</reference>
<evidence type="ECO:0000313" key="2">
    <source>
        <dbReference type="Proteomes" id="UP000051048"/>
    </source>
</evidence>
<dbReference type="AlphaFoldDB" id="A0A0R1TBI7"/>